<sequence>MKAAVVGAGWAGLAAALRLRELGWETTLFEAGREPGGRARSVDSATLGMRIDNGQHILLGAYTETLALMRELGIDPEQRLQRLGLGLRSADGHYRLQAWPRLPRPLHLLAGIATARGLGWPDRCALAALMRRLQRQLWQTPPAATVEQWLRAECQSNRLMRRFWRPLCLAALNTAPQEACAQLLAHVLRDSLGGPRSASDMLLPRTGLSELWPADAAALLDIRYGHAVRRLAWFPTHVELDGMAFDAAILASNVPVAQRLLRQCPSDAAGGLPVSQALRDARAPGSTVPGGTDSTAGTPRCAASERTLSGAAFLDELDAFDYRPIATLTLRLARPWNLPWPMLMLEDDPARGWHGQWLFERPPPRPGIAAAPGMPDGADSPDAPPTATVVVSDARAAAQLSRSDLAAGIQAQLRAQSAALPPIPEVIASELLVDKRATFAAVPGLARPGNATPWPRIWVAGDWTDTGYPAALEGAVRSGRRAAALAVSALAGGRSTQ</sequence>
<protein>
    <recommendedName>
        <fullName evidence="2">Amine oxidase domain-containing protein</fullName>
    </recommendedName>
</protein>
<evidence type="ECO:0000313" key="4">
    <source>
        <dbReference type="Proteomes" id="UP000214603"/>
    </source>
</evidence>
<dbReference type="RefSeq" id="WP_088605127.1">
    <property type="nucleotide sequence ID" value="NZ_NJIH01000011.1"/>
</dbReference>
<dbReference type="PANTHER" id="PTHR42923">
    <property type="entry name" value="PROTOPORPHYRINOGEN OXIDASE"/>
    <property type="match status" value="1"/>
</dbReference>
<dbReference type="InterPro" id="IPR002937">
    <property type="entry name" value="Amino_oxidase"/>
</dbReference>
<reference evidence="4" key="1">
    <citation type="submission" date="2017-06" db="EMBL/GenBank/DDBJ databases">
        <title>Herbaspirillum phytohormonus sp. nov., isolated from the root nodule of Robinia pseudoacacia in lead-zinc mine.</title>
        <authorList>
            <person name="Fan M."/>
            <person name="Lin Y."/>
        </authorList>
    </citation>
    <scope>NUCLEOTIDE SEQUENCE [LARGE SCALE GENOMIC DNA]</scope>
    <source>
        <strain evidence="4">SC-089</strain>
    </source>
</reference>
<dbReference type="Gene3D" id="3.50.50.60">
    <property type="entry name" value="FAD/NAD(P)-binding domain"/>
    <property type="match status" value="2"/>
</dbReference>
<dbReference type="OrthoDB" id="7849608at2"/>
<dbReference type="EMBL" id="NJIH01000011">
    <property type="protein sequence ID" value="OWT56250.1"/>
    <property type="molecule type" value="Genomic_DNA"/>
</dbReference>
<name>A0A225M825_9BURK</name>
<dbReference type="Pfam" id="PF01593">
    <property type="entry name" value="Amino_oxidase"/>
    <property type="match status" value="2"/>
</dbReference>
<dbReference type="GO" id="GO:0016491">
    <property type="term" value="F:oxidoreductase activity"/>
    <property type="evidence" value="ECO:0007669"/>
    <property type="project" value="InterPro"/>
</dbReference>
<dbReference type="AlphaFoldDB" id="A0A225M825"/>
<comment type="caution">
    <text evidence="3">The sequence shown here is derived from an EMBL/GenBank/DDBJ whole genome shotgun (WGS) entry which is preliminary data.</text>
</comment>
<keyword evidence="4" id="KW-1185">Reference proteome</keyword>
<feature type="domain" description="Amine oxidase" evidence="2">
    <location>
        <begin position="11"/>
        <end position="277"/>
    </location>
</feature>
<feature type="domain" description="Amine oxidase" evidence="2">
    <location>
        <begin position="307"/>
        <end position="485"/>
    </location>
</feature>
<evidence type="ECO:0000256" key="1">
    <source>
        <dbReference type="SAM" id="MobiDB-lite"/>
    </source>
</evidence>
<gene>
    <name evidence="3" type="ORF">CEY11_19710</name>
</gene>
<proteinExistence type="predicted"/>
<dbReference type="PANTHER" id="PTHR42923:SF47">
    <property type="entry name" value="BLR3003 PROTEIN"/>
    <property type="match status" value="1"/>
</dbReference>
<evidence type="ECO:0000259" key="2">
    <source>
        <dbReference type="Pfam" id="PF01593"/>
    </source>
</evidence>
<dbReference type="Proteomes" id="UP000214603">
    <property type="component" value="Unassembled WGS sequence"/>
</dbReference>
<evidence type="ECO:0000313" key="3">
    <source>
        <dbReference type="EMBL" id="OWT56250.1"/>
    </source>
</evidence>
<feature type="region of interest" description="Disordered" evidence="1">
    <location>
        <begin position="281"/>
        <end position="300"/>
    </location>
</feature>
<dbReference type="InterPro" id="IPR036188">
    <property type="entry name" value="FAD/NAD-bd_sf"/>
</dbReference>
<accession>A0A225M825</accession>
<dbReference type="InterPro" id="IPR050464">
    <property type="entry name" value="Zeta_carotene_desat/Oxidored"/>
</dbReference>
<organism evidence="3 4">
    <name type="scientific">Candidimonas nitroreducens</name>
    <dbReference type="NCBI Taxonomy" id="683354"/>
    <lineage>
        <taxon>Bacteria</taxon>
        <taxon>Pseudomonadati</taxon>
        <taxon>Pseudomonadota</taxon>
        <taxon>Betaproteobacteria</taxon>
        <taxon>Burkholderiales</taxon>
        <taxon>Alcaligenaceae</taxon>
        <taxon>Candidimonas</taxon>
    </lineage>
</organism>
<dbReference type="SUPFAM" id="SSF51905">
    <property type="entry name" value="FAD/NAD(P)-binding domain"/>
    <property type="match status" value="1"/>
</dbReference>